<evidence type="ECO:0000313" key="2">
    <source>
        <dbReference type="EMBL" id="ART21997.1"/>
    </source>
</evidence>
<sequence length="143" mass="15515">MVALTGMNAHLSDIRNLSTPIPTPHWVRLGASFLIGAAVAVMVSDIHFGIATGAGLICLIAAFALVFLHPYRAELRTYADKKNVTMLPNIGQLVPLMFLWLIVMLAPLFSLPVWGVAVTWLVITGAAFFVFPHVDGTRKLAYA</sequence>
<organism evidence="2 3">
    <name type="scientific">Corynebacterium striatum</name>
    <dbReference type="NCBI Taxonomy" id="43770"/>
    <lineage>
        <taxon>Bacteria</taxon>
        <taxon>Bacillati</taxon>
        <taxon>Actinomycetota</taxon>
        <taxon>Actinomycetes</taxon>
        <taxon>Mycobacteriales</taxon>
        <taxon>Corynebacteriaceae</taxon>
        <taxon>Corynebacterium</taxon>
    </lineage>
</organism>
<evidence type="ECO:0000313" key="3">
    <source>
        <dbReference type="Proteomes" id="UP000250197"/>
    </source>
</evidence>
<gene>
    <name evidence="2" type="ORF">CBE89_11205</name>
</gene>
<name>A0A2Z2J603_CORST</name>
<dbReference type="KEGG" id="cstr:CBE89_11205"/>
<feature type="transmembrane region" description="Helical" evidence="1">
    <location>
        <begin position="89"/>
        <end position="107"/>
    </location>
</feature>
<keyword evidence="1" id="KW-0812">Transmembrane</keyword>
<dbReference type="AlphaFoldDB" id="A0A2Z2J603"/>
<accession>A0A2Z2J603</accession>
<evidence type="ECO:0000256" key="1">
    <source>
        <dbReference type="SAM" id="Phobius"/>
    </source>
</evidence>
<reference evidence="2 3" key="1">
    <citation type="submission" date="2017-05" db="EMBL/GenBank/DDBJ databases">
        <title>Complete genome sequence of Corynebacterium striatum KC-Na-1 isolated from Neophocaena asiaeorientalis in Korea.</title>
        <authorList>
            <person name="Kim J.H."/>
            <person name="Lee K."/>
        </authorList>
    </citation>
    <scope>NUCLEOTIDE SEQUENCE [LARGE SCALE GENOMIC DNA]</scope>
    <source>
        <strain evidence="2 3">KC-Na-01</strain>
    </source>
</reference>
<feature type="transmembrane region" description="Helical" evidence="1">
    <location>
        <begin position="25"/>
        <end position="43"/>
    </location>
</feature>
<feature type="transmembrane region" description="Helical" evidence="1">
    <location>
        <begin position="49"/>
        <end position="68"/>
    </location>
</feature>
<dbReference type="EMBL" id="CP021252">
    <property type="protein sequence ID" value="ART21997.1"/>
    <property type="molecule type" value="Genomic_DNA"/>
</dbReference>
<protein>
    <submittedName>
        <fullName evidence="2">Uncharacterized protein</fullName>
    </submittedName>
</protein>
<feature type="transmembrane region" description="Helical" evidence="1">
    <location>
        <begin position="113"/>
        <end position="131"/>
    </location>
</feature>
<keyword evidence="1" id="KW-0472">Membrane</keyword>
<proteinExistence type="predicted"/>
<keyword evidence="1" id="KW-1133">Transmembrane helix</keyword>
<dbReference type="Proteomes" id="UP000250197">
    <property type="component" value="Chromosome"/>
</dbReference>